<name>A0PZK0_CLONN</name>
<protein>
    <submittedName>
        <fullName evidence="2">Lipoprotein, putative</fullName>
    </submittedName>
</protein>
<dbReference type="Proteomes" id="UP000008220">
    <property type="component" value="Chromosome"/>
</dbReference>
<evidence type="ECO:0000259" key="1">
    <source>
        <dbReference type="Pfam" id="PF16111"/>
    </source>
</evidence>
<keyword evidence="3" id="KW-1185">Reference proteome</keyword>
<evidence type="ECO:0000313" key="2">
    <source>
        <dbReference type="EMBL" id="ABK61097.1"/>
    </source>
</evidence>
<dbReference type="AlphaFoldDB" id="A0PZK0"/>
<dbReference type="PATRIC" id="fig|386415.7.peg.831"/>
<evidence type="ECO:0000313" key="3">
    <source>
        <dbReference type="Proteomes" id="UP000008220"/>
    </source>
</evidence>
<sequence length="177" mass="20546">MLKSKGGISVKKILSVIIICLVGCGCFMGCSSKKDIHEVNVSKVSTNQNNLNEVQVINEYFKCWNDKDLGKMELLETEEYKNKKKNLSFNNLKSVGIISCKEWDVKEQIKKAIYDKNQINKFDKENVRCFTIQFYTNSNDNKEDKNQKILQGIVILVRKDKKSNWLIRDVMFNGDLY</sequence>
<dbReference type="EMBL" id="CP000382">
    <property type="protein sequence ID" value="ABK61097.1"/>
    <property type="molecule type" value="Genomic_DNA"/>
</dbReference>
<gene>
    <name evidence="2" type="ordered locus">NT01CX_1723</name>
</gene>
<dbReference type="HOGENOM" id="CLU_141498_0_0_9"/>
<keyword evidence="2" id="KW-0449">Lipoprotein</keyword>
<organism evidence="2 3">
    <name type="scientific">Clostridium novyi (strain NT)</name>
    <dbReference type="NCBI Taxonomy" id="386415"/>
    <lineage>
        <taxon>Bacteria</taxon>
        <taxon>Bacillati</taxon>
        <taxon>Bacillota</taxon>
        <taxon>Clostridia</taxon>
        <taxon>Eubacteriales</taxon>
        <taxon>Clostridiaceae</taxon>
        <taxon>Clostridium</taxon>
    </lineage>
</organism>
<reference evidence="2 3" key="1">
    <citation type="journal article" date="2006" name="Nat. Biotechnol.">
        <title>The genome and transcriptomes of the anti-tumor agent Clostridium novyi-NT.</title>
        <authorList>
            <person name="Bettegowda C."/>
            <person name="Huang X."/>
            <person name="Lin J."/>
            <person name="Cheong I."/>
            <person name="Kohli M."/>
            <person name="Szabo S.A."/>
            <person name="Zhang X."/>
            <person name="Diaz L.A. Jr."/>
            <person name="Velculescu V.E."/>
            <person name="Parmigiani G."/>
            <person name="Kinzler K.W."/>
            <person name="Vogelstein B."/>
            <person name="Zhou S."/>
        </authorList>
    </citation>
    <scope>NUCLEOTIDE SEQUENCE [LARGE SCALE GENOMIC DNA]</scope>
    <source>
        <strain evidence="2 3">NT</strain>
    </source>
</reference>
<dbReference type="InterPro" id="IPR032256">
    <property type="entry name" value="DUF4829"/>
</dbReference>
<proteinExistence type="predicted"/>
<accession>A0PZK0</accession>
<dbReference type="DNASU" id="4539975"/>
<dbReference type="STRING" id="386415.NT01CX_1723"/>
<feature type="domain" description="DUF4829" evidence="1">
    <location>
        <begin position="55"/>
        <end position="170"/>
    </location>
</feature>
<dbReference type="PROSITE" id="PS51257">
    <property type="entry name" value="PROKAR_LIPOPROTEIN"/>
    <property type="match status" value="1"/>
</dbReference>
<dbReference type="KEGG" id="cno:NT01CX_1723"/>
<dbReference type="Pfam" id="PF16111">
    <property type="entry name" value="DUF4829"/>
    <property type="match status" value="1"/>
</dbReference>